<feature type="transmembrane region" description="Helical" evidence="1">
    <location>
        <begin position="25"/>
        <end position="45"/>
    </location>
</feature>
<proteinExistence type="predicted"/>
<accession>A0ABT5TU88</accession>
<gene>
    <name evidence="2" type="ORF">PU560_03880</name>
</gene>
<evidence type="ECO:0000313" key="2">
    <source>
        <dbReference type="EMBL" id="MDD9205607.1"/>
    </source>
</evidence>
<dbReference type="Proteomes" id="UP001165561">
    <property type="component" value="Unassembled WGS sequence"/>
</dbReference>
<keyword evidence="1" id="KW-1133">Transmembrane helix</keyword>
<evidence type="ECO:0000256" key="1">
    <source>
        <dbReference type="SAM" id="Phobius"/>
    </source>
</evidence>
<reference evidence="2" key="1">
    <citation type="submission" date="2023-02" db="EMBL/GenBank/DDBJ databases">
        <title>Georgenia sp.10Sc9-8, isolated from a soil sample collected from the Taklamakan desert.</title>
        <authorList>
            <person name="Liu S."/>
        </authorList>
    </citation>
    <scope>NUCLEOTIDE SEQUENCE</scope>
    <source>
        <strain evidence="2">10Sc9-8</strain>
    </source>
</reference>
<keyword evidence="3" id="KW-1185">Reference proteome</keyword>
<comment type="caution">
    <text evidence="2">The sequence shown here is derived from an EMBL/GenBank/DDBJ whole genome shotgun (WGS) entry which is preliminary data.</text>
</comment>
<protein>
    <recommendedName>
        <fullName evidence="4">Holin-like toxin</fullName>
    </recommendedName>
</protein>
<organism evidence="2 3">
    <name type="scientific">Georgenia halotolerans</name>
    <dbReference type="NCBI Taxonomy" id="3028317"/>
    <lineage>
        <taxon>Bacteria</taxon>
        <taxon>Bacillati</taxon>
        <taxon>Actinomycetota</taxon>
        <taxon>Actinomycetes</taxon>
        <taxon>Micrococcales</taxon>
        <taxon>Bogoriellaceae</taxon>
        <taxon>Georgenia</taxon>
    </lineage>
</organism>
<sequence>MKSSLVTFAAEESEAAEHALPMAAEMYGVIALVALMTLLLITLAFRSAYTRH</sequence>
<keyword evidence="1" id="KW-0812">Transmembrane</keyword>
<dbReference type="EMBL" id="JARACI010000575">
    <property type="protein sequence ID" value="MDD9205607.1"/>
    <property type="molecule type" value="Genomic_DNA"/>
</dbReference>
<evidence type="ECO:0000313" key="3">
    <source>
        <dbReference type="Proteomes" id="UP001165561"/>
    </source>
</evidence>
<keyword evidence="1" id="KW-0472">Membrane</keyword>
<evidence type="ECO:0008006" key="4">
    <source>
        <dbReference type="Google" id="ProtNLM"/>
    </source>
</evidence>
<name>A0ABT5TU88_9MICO</name>